<dbReference type="EMBL" id="MU167275">
    <property type="protein sequence ID" value="KAG0145528.1"/>
    <property type="molecule type" value="Genomic_DNA"/>
</dbReference>
<accession>A0A9P6NGG5</accession>
<gene>
    <name evidence="1" type="ORF">CROQUDRAFT_93781</name>
</gene>
<name>A0A9P6NGG5_9BASI</name>
<comment type="caution">
    <text evidence="1">The sequence shown here is derived from an EMBL/GenBank/DDBJ whole genome shotgun (WGS) entry which is preliminary data.</text>
</comment>
<sequence length="99" mass="10691">MFAYSLGNANYKDSLIANNPMDLRTRTSNITLGLAPGVKYRMLSVLVEKARFPDSDAFSKNVVTGSSLGLAGRARTISEELVTTFIETTVLYSALPSLA</sequence>
<dbReference type="Proteomes" id="UP000886653">
    <property type="component" value="Unassembled WGS sequence"/>
</dbReference>
<evidence type="ECO:0000313" key="1">
    <source>
        <dbReference type="EMBL" id="KAG0145528.1"/>
    </source>
</evidence>
<evidence type="ECO:0000313" key="2">
    <source>
        <dbReference type="Proteomes" id="UP000886653"/>
    </source>
</evidence>
<protein>
    <submittedName>
        <fullName evidence="1">Uncharacterized protein</fullName>
    </submittedName>
</protein>
<reference evidence="1" key="1">
    <citation type="submission" date="2013-11" db="EMBL/GenBank/DDBJ databases">
        <title>Genome sequence of the fusiform rust pathogen reveals effectors for host alternation and coevolution with pine.</title>
        <authorList>
            <consortium name="DOE Joint Genome Institute"/>
            <person name="Smith K."/>
            <person name="Pendleton A."/>
            <person name="Kubisiak T."/>
            <person name="Anderson C."/>
            <person name="Salamov A."/>
            <person name="Aerts A."/>
            <person name="Riley R."/>
            <person name="Clum A."/>
            <person name="Lindquist E."/>
            <person name="Ence D."/>
            <person name="Campbell M."/>
            <person name="Kronenberg Z."/>
            <person name="Feau N."/>
            <person name="Dhillon B."/>
            <person name="Hamelin R."/>
            <person name="Burleigh J."/>
            <person name="Smith J."/>
            <person name="Yandell M."/>
            <person name="Nelson C."/>
            <person name="Grigoriev I."/>
            <person name="Davis J."/>
        </authorList>
    </citation>
    <scope>NUCLEOTIDE SEQUENCE</scope>
    <source>
        <strain evidence="1">G11</strain>
    </source>
</reference>
<keyword evidence="2" id="KW-1185">Reference proteome</keyword>
<dbReference type="AlphaFoldDB" id="A0A9P6NGG5"/>
<organism evidence="1 2">
    <name type="scientific">Cronartium quercuum f. sp. fusiforme G11</name>
    <dbReference type="NCBI Taxonomy" id="708437"/>
    <lineage>
        <taxon>Eukaryota</taxon>
        <taxon>Fungi</taxon>
        <taxon>Dikarya</taxon>
        <taxon>Basidiomycota</taxon>
        <taxon>Pucciniomycotina</taxon>
        <taxon>Pucciniomycetes</taxon>
        <taxon>Pucciniales</taxon>
        <taxon>Coleosporiaceae</taxon>
        <taxon>Cronartium</taxon>
    </lineage>
</organism>
<proteinExistence type="predicted"/>